<dbReference type="Proteomes" id="UP001430990">
    <property type="component" value="Chromosome"/>
</dbReference>
<dbReference type="RefSeq" id="WP_231145507.1">
    <property type="nucleotide sequence ID" value="NZ_CP088100.1"/>
</dbReference>
<accession>A0ABY3QZR7</accession>
<sequence>MTLQLLDDLAQPLALVKRCQRQRLERFGIIRKVVAHRQSAHIRASLTMRSMPLIRAAHNYPAFVGTIVSRAAWTHRQSSPSSSADNSAPTNASRHPDLQPAEDAVFGTPTTKNDEDRLMMCFGME</sequence>
<evidence type="ECO:0000313" key="2">
    <source>
        <dbReference type="EMBL" id="UFW91504.1"/>
    </source>
</evidence>
<proteinExistence type="predicted"/>
<reference evidence="2" key="1">
    <citation type="submission" date="2021-11" db="EMBL/GenBank/DDBJ databases">
        <title>Australian commercial rhizobial inoculants.</title>
        <authorList>
            <person name="Kohlmeier M.G."/>
            <person name="O'Hara G.W."/>
            <person name="Colombi E."/>
            <person name="Ramsay J.P."/>
            <person name="Terpolilli J."/>
        </authorList>
    </citation>
    <scope>NUCLEOTIDE SEQUENCE</scope>
    <source>
        <strain evidence="2">CC829</strain>
    </source>
</reference>
<gene>
    <name evidence="2" type="ORF">BjapCC829_07820</name>
</gene>
<protein>
    <submittedName>
        <fullName evidence="2">Uncharacterized protein</fullName>
    </submittedName>
</protein>
<organism evidence="2 3">
    <name type="scientific">Bradyrhizobium barranii</name>
    <dbReference type="NCBI Taxonomy" id="2992140"/>
    <lineage>
        <taxon>Bacteria</taxon>
        <taxon>Pseudomonadati</taxon>
        <taxon>Pseudomonadota</taxon>
        <taxon>Alphaproteobacteria</taxon>
        <taxon>Hyphomicrobiales</taxon>
        <taxon>Nitrobacteraceae</taxon>
        <taxon>Bradyrhizobium</taxon>
    </lineage>
</organism>
<name>A0ABY3QZR7_9BRAD</name>
<feature type="region of interest" description="Disordered" evidence="1">
    <location>
        <begin position="74"/>
        <end position="112"/>
    </location>
</feature>
<evidence type="ECO:0000256" key="1">
    <source>
        <dbReference type="SAM" id="MobiDB-lite"/>
    </source>
</evidence>
<dbReference type="EMBL" id="CP088100">
    <property type="protein sequence ID" value="UFW91504.1"/>
    <property type="molecule type" value="Genomic_DNA"/>
</dbReference>
<feature type="compositionally biased region" description="Low complexity" evidence="1">
    <location>
        <begin position="78"/>
        <end position="93"/>
    </location>
</feature>
<keyword evidence="3" id="KW-1185">Reference proteome</keyword>
<evidence type="ECO:0000313" key="3">
    <source>
        <dbReference type="Proteomes" id="UP001430990"/>
    </source>
</evidence>